<dbReference type="Pfam" id="PF01817">
    <property type="entry name" value="CM_2"/>
    <property type="match status" value="1"/>
</dbReference>
<evidence type="ECO:0000256" key="4">
    <source>
        <dbReference type="ARBA" id="ARBA00004741"/>
    </source>
</evidence>
<evidence type="ECO:0000256" key="7">
    <source>
        <dbReference type="ARBA" id="ARBA00013147"/>
    </source>
</evidence>
<dbReference type="GO" id="GO:0005737">
    <property type="term" value="C:cytoplasm"/>
    <property type="evidence" value="ECO:0007669"/>
    <property type="project" value="UniProtKB-SubCell"/>
</dbReference>
<evidence type="ECO:0000259" key="22">
    <source>
        <dbReference type="PROSITE" id="PS51171"/>
    </source>
</evidence>
<feature type="domain" description="ACT" evidence="23">
    <location>
        <begin position="280"/>
        <end position="357"/>
    </location>
</feature>
<dbReference type="PROSITE" id="PS00858">
    <property type="entry name" value="PREPHENATE_DEHYDR_2"/>
    <property type="match status" value="1"/>
</dbReference>
<evidence type="ECO:0000256" key="3">
    <source>
        <dbReference type="ARBA" id="ARBA00004496"/>
    </source>
</evidence>
<evidence type="ECO:0000256" key="19">
    <source>
        <dbReference type="PIRSR" id="PIRSR001500-2"/>
    </source>
</evidence>
<keyword evidence="14 24" id="KW-0456">Lyase</keyword>
<dbReference type="EMBL" id="WAIE01000010">
    <property type="protein sequence ID" value="KAB1438797.1"/>
    <property type="molecule type" value="Genomic_DNA"/>
</dbReference>
<dbReference type="InterPro" id="IPR018528">
    <property type="entry name" value="Preph_deHydtase_CS"/>
</dbReference>
<evidence type="ECO:0000256" key="5">
    <source>
        <dbReference type="ARBA" id="ARBA00004817"/>
    </source>
</evidence>
<dbReference type="PROSITE" id="PS51171">
    <property type="entry name" value="PREPHENATE_DEHYDR_3"/>
    <property type="match status" value="1"/>
</dbReference>
<dbReference type="InterPro" id="IPR045865">
    <property type="entry name" value="ACT-like_dom_sf"/>
</dbReference>
<keyword evidence="9" id="KW-0963">Cytoplasm</keyword>
<dbReference type="InterPro" id="IPR036263">
    <property type="entry name" value="Chorismate_II_sf"/>
</dbReference>
<dbReference type="InterPro" id="IPR036979">
    <property type="entry name" value="CM_dom_sf"/>
</dbReference>
<dbReference type="SUPFAM" id="SSF53850">
    <property type="entry name" value="Periplasmic binding protein-like II"/>
    <property type="match status" value="1"/>
</dbReference>
<dbReference type="Gene3D" id="3.30.70.260">
    <property type="match status" value="1"/>
</dbReference>
<organism evidence="24 25">
    <name type="scientific">Pseudodesulfovibrio senegalensis</name>
    <dbReference type="NCBI Taxonomy" id="1721087"/>
    <lineage>
        <taxon>Bacteria</taxon>
        <taxon>Pseudomonadati</taxon>
        <taxon>Thermodesulfobacteriota</taxon>
        <taxon>Desulfovibrionia</taxon>
        <taxon>Desulfovibrionales</taxon>
        <taxon>Desulfovibrionaceae</taxon>
    </lineage>
</organism>
<dbReference type="PIRSF" id="PIRSF001500">
    <property type="entry name" value="Chor_mut_pdt_Ppr"/>
    <property type="match status" value="1"/>
</dbReference>
<evidence type="ECO:0000256" key="9">
    <source>
        <dbReference type="ARBA" id="ARBA00022490"/>
    </source>
</evidence>
<dbReference type="NCBIfam" id="NF008865">
    <property type="entry name" value="PRK11898.1"/>
    <property type="match status" value="1"/>
</dbReference>
<dbReference type="SUPFAM" id="SSF48600">
    <property type="entry name" value="Chorismate mutase II"/>
    <property type="match status" value="1"/>
</dbReference>
<evidence type="ECO:0000256" key="12">
    <source>
        <dbReference type="ARBA" id="ARBA00023222"/>
    </source>
</evidence>
<dbReference type="PANTHER" id="PTHR21022">
    <property type="entry name" value="PREPHENATE DEHYDRATASE P PROTEIN"/>
    <property type="match status" value="1"/>
</dbReference>
<reference evidence="24 25" key="1">
    <citation type="journal article" date="2017" name="Int. J. Syst. Evol. Microbiol.">
        <title>Desulfovibrio senegalensis sp. nov., a mesophilic sulfate reducer isolated from marine sediment.</title>
        <authorList>
            <person name="Thioye A."/>
            <person name="Gam Z.B.A."/>
            <person name="Mbengue M."/>
            <person name="Cayol J.L."/>
            <person name="Joseph-Bartoli M."/>
            <person name="Toure-Kane C."/>
            <person name="Labat M."/>
        </authorList>
    </citation>
    <scope>NUCLEOTIDE SEQUENCE [LARGE SCALE GENOMIC DNA]</scope>
    <source>
        <strain evidence="24 25">DSM 101509</strain>
    </source>
</reference>
<evidence type="ECO:0000256" key="14">
    <source>
        <dbReference type="ARBA" id="ARBA00023239"/>
    </source>
</evidence>
<evidence type="ECO:0000256" key="16">
    <source>
        <dbReference type="ARBA" id="ARBA00031175"/>
    </source>
</evidence>
<evidence type="ECO:0000313" key="24">
    <source>
        <dbReference type="EMBL" id="KAB1438797.1"/>
    </source>
</evidence>
<dbReference type="EC" id="4.2.1.51" evidence="7"/>
<dbReference type="UniPathway" id="UPA00121">
    <property type="reaction ID" value="UER00345"/>
</dbReference>
<dbReference type="SUPFAM" id="SSF55021">
    <property type="entry name" value="ACT-like"/>
    <property type="match status" value="1"/>
</dbReference>
<keyword evidence="15" id="KW-0511">Multifunctional enzyme</keyword>
<keyword evidence="13" id="KW-0413">Isomerase</keyword>
<dbReference type="PROSITE" id="PS00857">
    <property type="entry name" value="PREPHENATE_DEHYDR_1"/>
    <property type="match status" value="1"/>
</dbReference>
<keyword evidence="12" id="KW-0584">Phenylalanine biosynthesis</keyword>
<dbReference type="EC" id="5.4.99.5" evidence="6"/>
<dbReference type="SMART" id="SM00830">
    <property type="entry name" value="CM_2"/>
    <property type="match status" value="1"/>
</dbReference>
<evidence type="ECO:0000256" key="13">
    <source>
        <dbReference type="ARBA" id="ARBA00023235"/>
    </source>
</evidence>
<evidence type="ECO:0000259" key="23">
    <source>
        <dbReference type="PROSITE" id="PS51671"/>
    </source>
</evidence>
<keyword evidence="11" id="KW-0057">Aromatic amino acid biosynthesis</keyword>
<evidence type="ECO:0000256" key="1">
    <source>
        <dbReference type="ARBA" id="ARBA00000824"/>
    </source>
</evidence>
<dbReference type="Proteomes" id="UP000438699">
    <property type="component" value="Unassembled WGS sequence"/>
</dbReference>
<dbReference type="PANTHER" id="PTHR21022:SF19">
    <property type="entry name" value="PREPHENATE DEHYDRATASE-RELATED"/>
    <property type="match status" value="1"/>
</dbReference>
<dbReference type="Gene3D" id="3.40.190.10">
    <property type="entry name" value="Periplasmic binding protein-like II"/>
    <property type="match status" value="2"/>
</dbReference>
<feature type="site" description="Essential for prephenate dehydratase activity" evidence="19">
    <location>
        <position position="261"/>
    </location>
</feature>
<comment type="function">
    <text evidence="2">Catalyzes the Claisen rearrangement of chorismate to prephenate and the decarboxylation/dehydration of prephenate to phenylpyruvate.</text>
</comment>
<name>A0A6N6MYA5_9BACT</name>
<dbReference type="GO" id="GO:0009094">
    <property type="term" value="P:L-phenylalanine biosynthetic process"/>
    <property type="evidence" value="ECO:0007669"/>
    <property type="project" value="UniProtKB-UniPathway"/>
</dbReference>
<dbReference type="InterPro" id="IPR001086">
    <property type="entry name" value="Preph_deHydtase"/>
</dbReference>
<dbReference type="AlphaFoldDB" id="A0A6N6MYA5"/>
<keyword evidence="20" id="KW-0175">Coiled coil</keyword>
<keyword evidence="10" id="KW-0028">Amino-acid biosynthesis</keyword>
<dbReference type="OrthoDB" id="9802281at2"/>
<dbReference type="Pfam" id="PF01842">
    <property type="entry name" value="ACT"/>
    <property type="match status" value="1"/>
</dbReference>
<proteinExistence type="predicted"/>
<dbReference type="PROSITE" id="PS51671">
    <property type="entry name" value="ACT"/>
    <property type="match status" value="1"/>
</dbReference>
<feature type="domain" description="Prephenate dehydratase" evidence="22">
    <location>
        <begin position="93"/>
        <end position="268"/>
    </location>
</feature>
<dbReference type="InterPro" id="IPR010957">
    <property type="entry name" value="G/b/e-P-prot_chorismate_mutase"/>
</dbReference>
<dbReference type="InterPro" id="IPR008242">
    <property type="entry name" value="Chor_mutase/pphenate_deHydtase"/>
</dbReference>
<dbReference type="GO" id="GO:0004664">
    <property type="term" value="F:prephenate dehydratase activity"/>
    <property type="evidence" value="ECO:0007669"/>
    <property type="project" value="UniProtKB-EC"/>
</dbReference>
<comment type="catalytic activity">
    <reaction evidence="1">
        <text>chorismate = prephenate</text>
        <dbReference type="Rhea" id="RHEA:13897"/>
        <dbReference type="ChEBI" id="CHEBI:29748"/>
        <dbReference type="ChEBI" id="CHEBI:29934"/>
        <dbReference type="EC" id="5.4.99.5"/>
    </reaction>
</comment>
<evidence type="ECO:0000256" key="2">
    <source>
        <dbReference type="ARBA" id="ARBA00002364"/>
    </source>
</evidence>
<evidence type="ECO:0000256" key="10">
    <source>
        <dbReference type="ARBA" id="ARBA00022605"/>
    </source>
</evidence>
<accession>A0A6N6MYA5</accession>
<evidence type="ECO:0000256" key="11">
    <source>
        <dbReference type="ARBA" id="ARBA00023141"/>
    </source>
</evidence>
<feature type="domain" description="Chorismate mutase" evidence="21">
    <location>
        <begin position="3"/>
        <end position="93"/>
    </location>
</feature>
<dbReference type="Gene3D" id="1.20.59.10">
    <property type="entry name" value="Chorismate mutase"/>
    <property type="match status" value="1"/>
</dbReference>
<dbReference type="RefSeq" id="WP_151152031.1">
    <property type="nucleotide sequence ID" value="NZ_WAIE01000010.1"/>
</dbReference>
<comment type="catalytic activity">
    <reaction evidence="18">
        <text>prephenate + H(+) = 3-phenylpyruvate + CO2 + H2O</text>
        <dbReference type="Rhea" id="RHEA:21648"/>
        <dbReference type="ChEBI" id="CHEBI:15377"/>
        <dbReference type="ChEBI" id="CHEBI:15378"/>
        <dbReference type="ChEBI" id="CHEBI:16526"/>
        <dbReference type="ChEBI" id="CHEBI:18005"/>
        <dbReference type="ChEBI" id="CHEBI:29934"/>
        <dbReference type="EC" id="4.2.1.51"/>
    </reaction>
</comment>
<sequence length="366" mass="41014">MSDTTGKPLESMRARIDRLDKELVDLLNARAQVSLEVGRHKAENNAPIYMPFREREVMNKIAHGNPGPLPEKHLRAIYKEIMSSSRRLQRPERTVYLGPEGTFSYFAALAHMGHSQYLTPKANFEEIFRAVADEGAELGVIPLENSLEGTVGQVADLFMKYPVYIQGEIYNRISHCLMSKSGDMASVKSVLSHPQPLEQCREWLDANLPGIPRRTTDSTAAAAETASDDDTVAIVGNERLAEMYGLNLLGQRIEDHPDNWTRFLVIAPSPCREDERDKTSLLFTIPDSPGALARILNTLAGSGINMTKLESRPVRGEKWKYVFFTDLECDLTKAEYESMLNTLREQCHTLRVLGTYPSARTDGGEQ</sequence>
<dbReference type="InterPro" id="IPR002701">
    <property type="entry name" value="CM_II_prokaryot"/>
</dbReference>
<comment type="pathway">
    <text evidence="5">Metabolic intermediate biosynthesis; prephenate biosynthesis; prephenate from chorismate: step 1/1.</text>
</comment>
<dbReference type="NCBIfam" id="TIGR01807">
    <property type="entry name" value="CM_P2"/>
    <property type="match status" value="1"/>
</dbReference>
<evidence type="ECO:0000256" key="8">
    <source>
        <dbReference type="ARBA" id="ARBA00014401"/>
    </source>
</evidence>
<feature type="coiled-coil region" evidence="20">
    <location>
        <begin position="9"/>
        <end position="36"/>
    </location>
</feature>
<dbReference type="CDD" id="cd13630">
    <property type="entry name" value="PBP2_PDT_1"/>
    <property type="match status" value="1"/>
</dbReference>
<dbReference type="CDD" id="cd04905">
    <property type="entry name" value="ACT_CM-PDT"/>
    <property type="match status" value="1"/>
</dbReference>
<evidence type="ECO:0000256" key="18">
    <source>
        <dbReference type="ARBA" id="ARBA00047848"/>
    </source>
</evidence>
<evidence type="ECO:0000256" key="15">
    <source>
        <dbReference type="ARBA" id="ARBA00023268"/>
    </source>
</evidence>
<evidence type="ECO:0000313" key="25">
    <source>
        <dbReference type="Proteomes" id="UP000438699"/>
    </source>
</evidence>
<dbReference type="PROSITE" id="PS51168">
    <property type="entry name" value="CHORISMATE_MUT_2"/>
    <property type="match status" value="1"/>
</dbReference>
<dbReference type="GO" id="GO:0046417">
    <property type="term" value="P:chorismate metabolic process"/>
    <property type="evidence" value="ECO:0007669"/>
    <property type="project" value="InterPro"/>
</dbReference>
<dbReference type="UniPathway" id="UPA00120">
    <property type="reaction ID" value="UER00203"/>
</dbReference>
<protein>
    <recommendedName>
        <fullName evidence="8">Bifunctional chorismate mutase/prephenate dehydratase</fullName>
        <ecNumber evidence="7">4.2.1.51</ecNumber>
        <ecNumber evidence="6">5.4.99.5</ecNumber>
    </recommendedName>
    <alternativeName>
        <fullName evidence="17">Chorismate mutase-prephenate dehydratase</fullName>
    </alternativeName>
    <alternativeName>
        <fullName evidence="16">p-protein</fullName>
    </alternativeName>
</protein>
<dbReference type="InterPro" id="IPR002912">
    <property type="entry name" value="ACT_dom"/>
</dbReference>
<comment type="pathway">
    <text evidence="4">Amino-acid biosynthesis; L-phenylalanine biosynthesis; phenylpyruvate from prephenate: step 1/1.</text>
</comment>
<keyword evidence="25" id="KW-1185">Reference proteome</keyword>
<evidence type="ECO:0000256" key="20">
    <source>
        <dbReference type="SAM" id="Coils"/>
    </source>
</evidence>
<evidence type="ECO:0000259" key="21">
    <source>
        <dbReference type="PROSITE" id="PS51168"/>
    </source>
</evidence>
<comment type="caution">
    <text evidence="24">The sequence shown here is derived from an EMBL/GenBank/DDBJ whole genome shotgun (WGS) entry which is preliminary data.</text>
</comment>
<gene>
    <name evidence="24" type="primary">pheA</name>
    <name evidence="24" type="ORF">F8A88_15160</name>
</gene>
<comment type="subcellular location">
    <subcellularLocation>
        <location evidence="3">Cytoplasm</location>
    </subcellularLocation>
</comment>
<evidence type="ECO:0000256" key="6">
    <source>
        <dbReference type="ARBA" id="ARBA00012404"/>
    </source>
</evidence>
<dbReference type="GO" id="GO:0004106">
    <property type="term" value="F:chorismate mutase activity"/>
    <property type="evidence" value="ECO:0007669"/>
    <property type="project" value="UniProtKB-EC"/>
</dbReference>
<dbReference type="Pfam" id="PF00800">
    <property type="entry name" value="PDT"/>
    <property type="match status" value="1"/>
</dbReference>
<evidence type="ECO:0000256" key="17">
    <source>
        <dbReference type="ARBA" id="ARBA00031520"/>
    </source>
</evidence>